<dbReference type="AlphaFoldDB" id="A0A923IX14"/>
<evidence type="ECO:0008006" key="3">
    <source>
        <dbReference type="Google" id="ProtNLM"/>
    </source>
</evidence>
<reference evidence="1" key="1">
    <citation type="submission" date="2020-08" db="EMBL/GenBank/DDBJ databases">
        <title>Sequencing the genomes of 1000 actinobacteria strains.</title>
        <authorList>
            <person name="Klenk H.-P."/>
        </authorList>
    </citation>
    <scope>NUCLEOTIDE SEQUENCE</scope>
    <source>
        <strain evidence="1">DSM 10695</strain>
    </source>
</reference>
<keyword evidence="2" id="KW-1185">Reference proteome</keyword>
<gene>
    <name evidence="1" type="ORF">HD592_000215</name>
</gene>
<protein>
    <recommendedName>
        <fullName evidence="3">Terminase small subunit</fullName>
    </recommendedName>
</protein>
<name>A0A923IX14_9ACTO</name>
<dbReference type="EMBL" id="JACHMK010000001">
    <property type="protein sequence ID" value="MBB6333650.1"/>
    <property type="molecule type" value="Genomic_DNA"/>
</dbReference>
<accession>A0A923IX14</accession>
<proteinExistence type="predicted"/>
<dbReference type="Proteomes" id="UP000617426">
    <property type="component" value="Unassembled WGS sequence"/>
</dbReference>
<dbReference type="RefSeq" id="WP_184451340.1">
    <property type="nucleotide sequence ID" value="NZ_JACHMK010000001.1"/>
</dbReference>
<comment type="caution">
    <text evidence="1">The sequence shown here is derived from an EMBL/GenBank/DDBJ whole genome shotgun (WGS) entry which is preliminary data.</text>
</comment>
<sequence length="75" mass="8372">MIAAVVEGSAKDLLVAMRARLAVTFDDEETPARDLAAISRRMLELDDRIRAIELAEKEAEREQDAEVADEEWTGV</sequence>
<evidence type="ECO:0000313" key="2">
    <source>
        <dbReference type="Proteomes" id="UP000617426"/>
    </source>
</evidence>
<evidence type="ECO:0000313" key="1">
    <source>
        <dbReference type="EMBL" id="MBB6333650.1"/>
    </source>
</evidence>
<organism evidence="1 2">
    <name type="scientific">Schaalia hyovaginalis</name>
    <dbReference type="NCBI Taxonomy" id="29316"/>
    <lineage>
        <taxon>Bacteria</taxon>
        <taxon>Bacillati</taxon>
        <taxon>Actinomycetota</taxon>
        <taxon>Actinomycetes</taxon>
        <taxon>Actinomycetales</taxon>
        <taxon>Actinomycetaceae</taxon>
        <taxon>Schaalia</taxon>
    </lineage>
</organism>